<proteinExistence type="predicted"/>
<dbReference type="Gene3D" id="3.40.50.2000">
    <property type="entry name" value="Glycogen Phosphorylase B"/>
    <property type="match status" value="1"/>
</dbReference>
<keyword evidence="1" id="KW-1133">Transmembrane helix</keyword>
<protein>
    <submittedName>
        <fullName evidence="3">DUF1972 domain-containing protein</fullName>
    </submittedName>
</protein>
<dbReference type="AlphaFoldDB" id="A0A373FR57"/>
<gene>
    <name evidence="3" type="ORF">DZC30_06090</name>
</gene>
<keyword evidence="1" id="KW-0472">Membrane</keyword>
<keyword evidence="1" id="KW-0812">Transmembrane</keyword>
<evidence type="ECO:0000313" key="4">
    <source>
        <dbReference type="Proteomes" id="UP000261948"/>
    </source>
</evidence>
<reference evidence="3 4" key="1">
    <citation type="submission" date="2018-08" db="EMBL/GenBank/DDBJ databases">
        <title>Comamonas testosteroni strain SWCO2.</title>
        <authorList>
            <person name="Jiang N."/>
            <person name="Zhang X.Z."/>
        </authorList>
    </citation>
    <scope>NUCLEOTIDE SEQUENCE [LARGE SCALE GENOMIC DNA]</scope>
    <source>
        <strain evidence="3 4">SWCO2</strain>
    </source>
</reference>
<name>A0A373FR57_COMTE</name>
<accession>A0A373FR57</accession>
<dbReference type="InterPro" id="IPR015393">
    <property type="entry name" value="DUF1972"/>
</dbReference>
<dbReference type="SUPFAM" id="SSF53756">
    <property type="entry name" value="UDP-Glycosyltransferase/glycogen phosphorylase"/>
    <property type="match status" value="1"/>
</dbReference>
<evidence type="ECO:0000259" key="2">
    <source>
        <dbReference type="Pfam" id="PF09314"/>
    </source>
</evidence>
<organism evidence="3 4">
    <name type="scientific">Comamonas testosteroni</name>
    <name type="common">Pseudomonas testosteroni</name>
    <dbReference type="NCBI Taxonomy" id="285"/>
    <lineage>
        <taxon>Bacteria</taxon>
        <taxon>Pseudomonadati</taxon>
        <taxon>Pseudomonadota</taxon>
        <taxon>Betaproteobacteria</taxon>
        <taxon>Burkholderiales</taxon>
        <taxon>Comamonadaceae</taxon>
        <taxon>Comamonas</taxon>
    </lineage>
</organism>
<sequence>MEMTVDVEKRLKFSHLAFVGSVGVPNRYGGFESFLEHCGPEISKEVAEVIVTCDASVYENQECNFKGVKRIFIPIRANGAASIFHDAFAFFRVFNRSSHIFFLGVSGGLWFPIFRLMCDLTGKKIIVNIDGVEWRRRKFGKFKRGILRLLDGMSQVFSHKIIYDNEGLRPYILKPFFSKSSLIDYPGDYVQKIPGVQMQKGHALTICRIEPENNLDILIEGALNSRLDSYTVVGNWNHSPYARNLREKYRGQPKIRFLDPIYDAMKLAELRQSCEIYLHGHSVGGTNPSLVEMLFYDCRILCFDVDFNRFTTDNELEYFKNSGDLVKIISTQKENISSRDNLRKRYSRNEIVRKYLALV</sequence>
<dbReference type="Proteomes" id="UP000261948">
    <property type="component" value="Unassembled WGS sequence"/>
</dbReference>
<comment type="caution">
    <text evidence="3">The sequence shown here is derived from an EMBL/GenBank/DDBJ whole genome shotgun (WGS) entry which is preliminary data.</text>
</comment>
<feature type="transmembrane region" description="Helical" evidence="1">
    <location>
        <begin position="100"/>
        <end position="117"/>
    </location>
</feature>
<evidence type="ECO:0000313" key="3">
    <source>
        <dbReference type="EMBL" id="RGE45849.1"/>
    </source>
</evidence>
<dbReference type="EMBL" id="QURR01000006">
    <property type="protein sequence ID" value="RGE45849.1"/>
    <property type="molecule type" value="Genomic_DNA"/>
</dbReference>
<feature type="domain" description="DUF1972" evidence="2">
    <location>
        <begin position="15"/>
        <end position="185"/>
    </location>
</feature>
<evidence type="ECO:0000256" key="1">
    <source>
        <dbReference type="SAM" id="Phobius"/>
    </source>
</evidence>
<keyword evidence="4" id="KW-1185">Reference proteome</keyword>
<dbReference type="Pfam" id="PF09314">
    <property type="entry name" value="DUF1972"/>
    <property type="match status" value="1"/>
</dbReference>